<feature type="transmembrane region" description="Helical" evidence="1">
    <location>
        <begin position="162"/>
        <end position="181"/>
    </location>
</feature>
<dbReference type="AlphaFoldDB" id="A0A0Q3VGB5"/>
<evidence type="ECO:0000256" key="1">
    <source>
        <dbReference type="SAM" id="Phobius"/>
    </source>
</evidence>
<evidence type="ECO:0000313" key="3">
    <source>
        <dbReference type="Proteomes" id="UP000050996"/>
    </source>
</evidence>
<dbReference type="PATRIC" id="fig|1637975.4.peg.1087"/>
<feature type="transmembrane region" description="Helical" evidence="1">
    <location>
        <begin position="134"/>
        <end position="156"/>
    </location>
</feature>
<dbReference type="RefSeq" id="WP_056683033.1">
    <property type="nucleotide sequence ID" value="NZ_LJIX01000006.1"/>
</dbReference>
<dbReference type="EMBL" id="LJIX01000006">
    <property type="protein sequence ID" value="KQL18331.1"/>
    <property type="molecule type" value="Genomic_DNA"/>
</dbReference>
<comment type="caution">
    <text evidence="2">The sequence shown here is derived from an EMBL/GenBank/DDBJ whole genome shotgun (WGS) entry which is preliminary data.</text>
</comment>
<sequence length="193" mass="22245">MFLKKYDKKVAIIFAFFTLLFFIVAITSKDFLDWAFTRHQNQLSWYIRPLFLIPFCFFAFKKSWAGISITIFCIFTSMFWFPEPQSVSKQVEQFLQYEIDYLTGDWNVTKILMTLLVPISLFLLGMGFWRKNLWIGLSVIIMIAFGKIAWSILSAGESGKSIIIPAIIGLLICVVLIYGGFKKLGEKGKTISK</sequence>
<protein>
    <submittedName>
        <fullName evidence="2">Uncharacterized protein</fullName>
    </submittedName>
</protein>
<organism evidence="2 3">
    <name type="scientific">Cytobacillus solani</name>
    <dbReference type="NCBI Taxonomy" id="1637975"/>
    <lineage>
        <taxon>Bacteria</taxon>
        <taxon>Bacillati</taxon>
        <taxon>Bacillota</taxon>
        <taxon>Bacilli</taxon>
        <taxon>Bacillales</taxon>
        <taxon>Bacillaceae</taxon>
        <taxon>Cytobacillus</taxon>
    </lineage>
</organism>
<feature type="transmembrane region" description="Helical" evidence="1">
    <location>
        <begin position="65"/>
        <end position="82"/>
    </location>
</feature>
<reference evidence="2 3" key="1">
    <citation type="submission" date="2015-09" db="EMBL/GenBank/DDBJ databases">
        <title>Genome sequencing project for genomic taxonomy and phylogenomics of Bacillus-like bacteria.</title>
        <authorList>
            <person name="Liu B."/>
            <person name="Wang J."/>
            <person name="Zhu Y."/>
            <person name="Liu G."/>
            <person name="Chen Q."/>
            <person name="Chen Z."/>
            <person name="Lan J."/>
            <person name="Che J."/>
            <person name="Ge C."/>
            <person name="Shi H."/>
            <person name="Pan Z."/>
            <person name="Liu X."/>
        </authorList>
    </citation>
    <scope>NUCLEOTIDE SEQUENCE [LARGE SCALE GENOMIC DNA]</scope>
    <source>
        <strain evidence="2 3">FJAT-18043</strain>
    </source>
</reference>
<keyword evidence="3" id="KW-1185">Reference proteome</keyword>
<name>A0A0Q3VGB5_9BACI</name>
<dbReference type="Proteomes" id="UP000050996">
    <property type="component" value="Unassembled WGS sequence"/>
</dbReference>
<accession>A0A0Q3VGB5</accession>
<dbReference type="STRING" id="1637975.AN957_06890"/>
<evidence type="ECO:0000313" key="2">
    <source>
        <dbReference type="EMBL" id="KQL18331.1"/>
    </source>
</evidence>
<feature type="transmembrane region" description="Helical" evidence="1">
    <location>
        <begin position="111"/>
        <end position="129"/>
    </location>
</feature>
<keyword evidence="1" id="KW-0812">Transmembrane</keyword>
<keyword evidence="1" id="KW-0472">Membrane</keyword>
<proteinExistence type="predicted"/>
<gene>
    <name evidence="2" type="ORF">AN957_06890</name>
</gene>
<keyword evidence="1" id="KW-1133">Transmembrane helix</keyword>